<comment type="caution">
    <text evidence="1">The sequence shown here is derived from an EMBL/GenBank/DDBJ whole genome shotgun (WGS) entry which is preliminary data.</text>
</comment>
<gene>
    <name evidence="1" type="ORF">IAC43_08315</name>
</gene>
<accession>A0A9D1H789</accession>
<sequence>MEQLPFDKSLLMISVTGNGAGLIESRMLKEQVPFSTPEEMVFRIQQILDIQRLPQAGSAPRKFVVRRGSGRLTKMTPSIHDPQPAPDAIRHFWLVIRSRNFSEWQGFLQVSPDGTTKRFNSIVELLRLISQNGLLTVS</sequence>
<evidence type="ECO:0000313" key="2">
    <source>
        <dbReference type="Proteomes" id="UP000824160"/>
    </source>
</evidence>
<protein>
    <submittedName>
        <fullName evidence="1">Uncharacterized protein</fullName>
    </submittedName>
</protein>
<evidence type="ECO:0000313" key="1">
    <source>
        <dbReference type="EMBL" id="HIT95177.1"/>
    </source>
</evidence>
<dbReference type="Proteomes" id="UP000824160">
    <property type="component" value="Unassembled WGS sequence"/>
</dbReference>
<proteinExistence type="predicted"/>
<reference evidence="1" key="1">
    <citation type="submission" date="2020-10" db="EMBL/GenBank/DDBJ databases">
        <authorList>
            <person name="Gilroy R."/>
        </authorList>
    </citation>
    <scope>NUCLEOTIDE SEQUENCE</scope>
    <source>
        <strain evidence="1">ChiBcec7-5410</strain>
    </source>
</reference>
<dbReference type="AlphaFoldDB" id="A0A9D1H789"/>
<name>A0A9D1H789_9FIRM</name>
<reference evidence="1" key="2">
    <citation type="journal article" date="2021" name="PeerJ">
        <title>Extensive microbial diversity within the chicken gut microbiome revealed by metagenomics and culture.</title>
        <authorList>
            <person name="Gilroy R."/>
            <person name="Ravi A."/>
            <person name="Getino M."/>
            <person name="Pursley I."/>
            <person name="Horton D.L."/>
            <person name="Alikhan N.F."/>
            <person name="Baker D."/>
            <person name="Gharbi K."/>
            <person name="Hall N."/>
            <person name="Watson M."/>
            <person name="Adriaenssens E.M."/>
            <person name="Foster-Nyarko E."/>
            <person name="Jarju S."/>
            <person name="Secka A."/>
            <person name="Antonio M."/>
            <person name="Oren A."/>
            <person name="Chaudhuri R.R."/>
            <person name="La Ragione R."/>
            <person name="Hildebrand F."/>
            <person name="Pallen M.J."/>
        </authorList>
    </citation>
    <scope>NUCLEOTIDE SEQUENCE</scope>
    <source>
        <strain evidence="1">ChiBcec7-5410</strain>
    </source>
</reference>
<organism evidence="1 2">
    <name type="scientific">Candidatus Faecivivens stercoripullorum</name>
    <dbReference type="NCBI Taxonomy" id="2840805"/>
    <lineage>
        <taxon>Bacteria</taxon>
        <taxon>Bacillati</taxon>
        <taxon>Bacillota</taxon>
        <taxon>Clostridia</taxon>
        <taxon>Eubacteriales</taxon>
        <taxon>Oscillospiraceae</taxon>
        <taxon>Oscillospiraceae incertae sedis</taxon>
        <taxon>Candidatus Faecivivens</taxon>
    </lineage>
</organism>
<dbReference type="EMBL" id="DVLW01000228">
    <property type="protein sequence ID" value="HIT95177.1"/>
    <property type="molecule type" value="Genomic_DNA"/>
</dbReference>